<accession>A0A481YVA6</accession>
<dbReference type="EMBL" id="MK500334">
    <property type="protein sequence ID" value="QBK86484.1"/>
    <property type="molecule type" value="Genomic_DNA"/>
</dbReference>
<proteinExistence type="predicted"/>
<name>A0A481YVA6_9VIRU</name>
<reference evidence="1" key="1">
    <citation type="journal article" date="2019" name="MBio">
        <title>Virus Genomes from Deep Sea Sediments Expand the Ocean Megavirome and Support Independent Origins of Viral Gigantism.</title>
        <authorList>
            <person name="Backstrom D."/>
            <person name="Yutin N."/>
            <person name="Jorgensen S.L."/>
            <person name="Dharamshi J."/>
            <person name="Homa F."/>
            <person name="Zaremba-Niedwiedzka K."/>
            <person name="Spang A."/>
            <person name="Wolf Y.I."/>
            <person name="Koonin E.V."/>
            <person name="Ettema T.J."/>
        </authorList>
    </citation>
    <scope>NUCLEOTIDE SEQUENCE</scope>
</reference>
<evidence type="ECO:0000313" key="1">
    <source>
        <dbReference type="EMBL" id="QBK86484.1"/>
    </source>
</evidence>
<organism evidence="1">
    <name type="scientific">Marseillevirus LCMAC102</name>
    <dbReference type="NCBI Taxonomy" id="2506603"/>
    <lineage>
        <taxon>Viruses</taxon>
        <taxon>Varidnaviria</taxon>
        <taxon>Bamfordvirae</taxon>
        <taxon>Nucleocytoviricota</taxon>
        <taxon>Megaviricetes</taxon>
        <taxon>Pimascovirales</taxon>
        <taxon>Pimascovirales incertae sedis</taxon>
        <taxon>Marseilleviridae</taxon>
    </lineage>
</organism>
<evidence type="ECO:0008006" key="2">
    <source>
        <dbReference type="Google" id="ProtNLM"/>
    </source>
</evidence>
<protein>
    <recommendedName>
        <fullName evidence="2">F-box domain-containing protein</fullName>
    </recommendedName>
</protein>
<sequence length="134" mass="15751">MNFGDYYIPKEIVGEIISHVKNPVDLARLTGVSHLFREFAKPKFRTKYKKIRTKSSKLAKDGIAACIENGIRYMLPFFLKIFTLTEKNRWILKYKPQFSKDILSIIPIFKISARTMPEVNQEFRQLAEKFESIM</sequence>
<gene>
    <name evidence="1" type="ORF">LCMAC102_02790</name>
</gene>